<feature type="region of interest" description="Disordered" evidence="1">
    <location>
        <begin position="120"/>
        <end position="145"/>
    </location>
</feature>
<proteinExistence type="predicted"/>
<reference evidence="3 4" key="1">
    <citation type="submission" date="2023-07" db="EMBL/GenBank/DDBJ databases">
        <title>Genomic Encyclopedia of Type Strains, Phase IV (KMG-IV): sequencing the most valuable type-strain genomes for metagenomic binning, comparative biology and taxonomic classification.</title>
        <authorList>
            <person name="Goeker M."/>
        </authorList>
    </citation>
    <scope>NUCLEOTIDE SEQUENCE [LARGE SCALE GENOMIC DNA]</scope>
    <source>
        <strain evidence="3 4">DSM 16460</strain>
    </source>
</reference>
<evidence type="ECO:0000313" key="3">
    <source>
        <dbReference type="EMBL" id="MDQ0160859.1"/>
    </source>
</evidence>
<evidence type="ECO:0000256" key="2">
    <source>
        <dbReference type="SAM" id="Phobius"/>
    </source>
</evidence>
<name>A0ABT9VIS0_9BACI</name>
<feature type="compositionally biased region" description="Polar residues" evidence="1">
    <location>
        <begin position="92"/>
        <end position="108"/>
    </location>
</feature>
<dbReference type="EMBL" id="JAUSTQ010000021">
    <property type="protein sequence ID" value="MDQ0160859.1"/>
    <property type="molecule type" value="Genomic_DNA"/>
</dbReference>
<feature type="compositionally biased region" description="Polar residues" evidence="1">
    <location>
        <begin position="129"/>
        <end position="145"/>
    </location>
</feature>
<feature type="transmembrane region" description="Helical" evidence="2">
    <location>
        <begin position="6"/>
        <end position="23"/>
    </location>
</feature>
<keyword evidence="2" id="KW-0812">Transmembrane</keyword>
<organism evidence="3 4">
    <name type="scientific">Alkalibacillus salilacus</name>
    <dbReference type="NCBI Taxonomy" id="284582"/>
    <lineage>
        <taxon>Bacteria</taxon>
        <taxon>Bacillati</taxon>
        <taxon>Bacillota</taxon>
        <taxon>Bacilli</taxon>
        <taxon>Bacillales</taxon>
        <taxon>Bacillaceae</taxon>
        <taxon>Alkalibacillus</taxon>
    </lineage>
</organism>
<evidence type="ECO:0000313" key="4">
    <source>
        <dbReference type="Proteomes" id="UP001224359"/>
    </source>
</evidence>
<keyword evidence="4" id="KW-1185">Reference proteome</keyword>
<keyword evidence="2" id="KW-0472">Membrane</keyword>
<keyword evidence="2" id="KW-1133">Transmembrane helix</keyword>
<protein>
    <submittedName>
        <fullName evidence="3">Uncharacterized protein</fullName>
    </submittedName>
</protein>
<dbReference type="Proteomes" id="UP001224359">
    <property type="component" value="Unassembled WGS sequence"/>
</dbReference>
<accession>A0ABT9VIS0</accession>
<gene>
    <name evidence="3" type="ORF">J2S77_002866</name>
</gene>
<feature type="region of interest" description="Disordered" evidence="1">
    <location>
        <begin position="88"/>
        <end position="108"/>
    </location>
</feature>
<sequence>MMVKNTKVIFWVLIFITIILFKLKERMFYMKLITSISLATLTLLFSVNTIIADDSEKESTDDLENVEISITNNETGEVTHMDSKDEGVEVESTGNANSDGDIGTLSNSSKTKGYDVFIPIPNEDENSDSEQITTQSTSGRTETSGGVTAKLNVDYDVSIDNEQVRLNRVFGSWDSENYLDIIGREVTAHSGSLTGNKINRTPLYNRFSYTTGWDYNDRLVGDLAPRAWSTANVSVQGGGSFTVEVEFTYADDL</sequence>
<evidence type="ECO:0000256" key="1">
    <source>
        <dbReference type="SAM" id="MobiDB-lite"/>
    </source>
</evidence>
<comment type="caution">
    <text evidence="3">The sequence shown here is derived from an EMBL/GenBank/DDBJ whole genome shotgun (WGS) entry which is preliminary data.</text>
</comment>